<feature type="domain" description="CYTH" evidence="1">
    <location>
        <begin position="2"/>
        <end position="154"/>
    </location>
</feature>
<dbReference type="RefSeq" id="WP_386737233.1">
    <property type="nucleotide sequence ID" value="NZ_JBHRXI010000025.1"/>
</dbReference>
<keyword evidence="3" id="KW-1185">Reference proteome</keyword>
<dbReference type="SUPFAM" id="SSF55154">
    <property type="entry name" value="CYTH-like phosphatases"/>
    <property type="match status" value="1"/>
</dbReference>
<dbReference type="PROSITE" id="PS51707">
    <property type="entry name" value="CYTH"/>
    <property type="match status" value="1"/>
</dbReference>
<proteinExistence type="predicted"/>
<dbReference type="Gene3D" id="2.40.320.10">
    <property type="entry name" value="Hypothetical Protein Pfu-838710-001"/>
    <property type="match status" value="1"/>
</dbReference>
<sequence length="154" mass="17296">MGQEIERKFLVREMPDLAEANSAAIRQGYLTTPGDSVEMRLRQKGARYFLTLKGEGGIVRREEEAEIPVAVFETFWPATEGRRVEKTRHTGALADGLFFELDVFEGALKGLKLVEVEFANETAARNFSPPDWFGEDVSEDGRYKNRALAIDGQP</sequence>
<dbReference type="InterPro" id="IPR012042">
    <property type="entry name" value="NeuTTM/CthTTM-like"/>
</dbReference>
<dbReference type="PANTHER" id="PTHR40114:SF1">
    <property type="entry name" value="SLR0698 PROTEIN"/>
    <property type="match status" value="1"/>
</dbReference>
<gene>
    <name evidence="2" type="ORF">ACFORG_19560</name>
</gene>
<evidence type="ECO:0000259" key="1">
    <source>
        <dbReference type="PROSITE" id="PS51707"/>
    </source>
</evidence>
<comment type="caution">
    <text evidence="2">The sequence shown here is derived from an EMBL/GenBank/DDBJ whole genome shotgun (WGS) entry which is preliminary data.</text>
</comment>
<dbReference type="EMBL" id="JBHRXI010000025">
    <property type="protein sequence ID" value="MFC3615956.1"/>
    <property type="molecule type" value="Genomic_DNA"/>
</dbReference>
<dbReference type="Proteomes" id="UP001595629">
    <property type="component" value="Unassembled WGS sequence"/>
</dbReference>
<dbReference type="PIRSF" id="PIRSF016487">
    <property type="entry name" value="CYTH_UCP016487"/>
    <property type="match status" value="1"/>
</dbReference>
<organism evidence="2 3">
    <name type="scientific">Lutimaribacter marinistellae</name>
    <dbReference type="NCBI Taxonomy" id="1820329"/>
    <lineage>
        <taxon>Bacteria</taxon>
        <taxon>Pseudomonadati</taxon>
        <taxon>Pseudomonadota</taxon>
        <taxon>Alphaproteobacteria</taxon>
        <taxon>Rhodobacterales</taxon>
        <taxon>Roseobacteraceae</taxon>
        <taxon>Lutimaribacter</taxon>
    </lineage>
</organism>
<accession>A0ABV7TLQ1</accession>
<dbReference type="Pfam" id="PF01928">
    <property type="entry name" value="CYTH"/>
    <property type="match status" value="1"/>
</dbReference>
<dbReference type="SMART" id="SM01118">
    <property type="entry name" value="CYTH"/>
    <property type="match status" value="1"/>
</dbReference>
<dbReference type="PANTHER" id="PTHR40114">
    <property type="entry name" value="SLR0698 PROTEIN"/>
    <property type="match status" value="1"/>
</dbReference>
<evidence type="ECO:0000313" key="3">
    <source>
        <dbReference type="Proteomes" id="UP001595629"/>
    </source>
</evidence>
<reference evidence="3" key="1">
    <citation type="journal article" date="2019" name="Int. J. Syst. Evol. Microbiol.">
        <title>The Global Catalogue of Microorganisms (GCM) 10K type strain sequencing project: providing services to taxonomists for standard genome sequencing and annotation.</title>
        <authorList>
            <consortium name="The Broad Institute Genomics Platform"/>
            <consortium name="The Broad Institute Genome Sequencing Center for Infectious Disease"/>
            <person name="Wu L."/>
            <person name="Ma J."/>
        </authorList>
    </citation>
    <scope>NUCLEOTIDE SEQUENCE [LARGE SCALE GENOMIC DNA]</scope>
    <source>
        <strain evidence="3">KCTC 42911</strain>
    </source>
</reference>
<dbReference type="InterPro" id="IPR023577">
    <property type="entry name" value="CYTH_domain"/>
</dbReference>
<dbReference type="CDD" id="cd07761">
    <property type="entry name" value="CYTH-like_CthTTM-like"/>
    <property type="match status" value="1"/>
</dbReference>
<dbReference type="InterPro" id="IPR033469">
    <property type="entry name" value="CYTH-like_dom_sf"/>
</dbReference>
<protein>
    <submittedName>
        <fullName evidence="2">CYTH domain-containing protein</fullName>
    </submittedName>
</protein>
<evidence type="ECO:0000313" key="2">
    <source>
        <dbReference type="EMBL" id="MFC3615956.1"/>
    </source>
</evidence>
<name>A0ABV7TLQ1_9RHOB</name>